<evidence type="ECO:0000313" key="17">
    <source>
        <dbReference type="EMBL" id="CAG6640825.1"/>
    </source>
</evidence>
<dbReference type="InterPro" id="IPR014030">
    <property type="entry name" value="Ketoacyl_synth_N"/>
</dbReference>
<evidence type="ECO:0000256" key="8">
    <source>
        <dbReference type="ARBA" id="ARBA00022857"/>
    </source>
</evidence>
<accession>A0A8D8QYG3</accession>
<dbReference type="AlphaFoldDB" id="A0A8D8QYG3"/>
<evidence type="ECO:0000256" key="5">
    <source>
        <dbReference type="ARBA" id="ARBA00022679"/>
    </source>
</evidence>
<evidence type="ECO:0000256" key="4">
    <source>
        <dbReference type="ARBA" id="ARBA00022516"/>
    </source>
</evidence>
<evidence type="ECO:0000256" key="6">
    <source>
        <dbReference type="ARBA" id="ARBA00022801"/>
    </source>
</evidence>
<evidence type="ECO:0000256" key="2">
    <source>
        <dbReference type="ARBA" id="ARBA00018769"/>
    </source>
</evidence>
<dbReference type="GO" id="GO:0006633">
    <property type="term" value="P:fatty acid biosynthetic process"/>
    <property type="evidence" value="ECO:0007669"/>
    <property type="project" value="UniProtKB-KW"/>
</dbReference>
<dbReference type="GO" id="GO:0004312">
    <property type="term" value="F:fatty acid synthase activity"/>
    <property type="evidence" value="ECO:0007669"/>
    <property type="project" value="UniProtKB-EC"/>
</dbReference>
<dbReference type="InterPro" id="IPR050091">
    <property type="entry name" value="PKS_NRPS_Biosynth_Enz"/>
</dbReference>
<dbReference type="EMBL" id="HBUF01114211">
    <property type="protein sequence ID" value="CAG6640825.1"/>
    <property type="molecule type" value="Transcribed_RNA"/>
</dbReference>
<keyword evidence="5 15" id="KW-0808">Transferase</keyword>
<dbReference type="InterPro" id="IPR014031">
    <property type="entry name" value="Ketoacyl_synth_C"/>
</dbReference>
<dbReference type="InterPro" id="IPR016039">
    <property type="entry name" value="Thiolase-like"/>
</dbReference>
<evidence type="ECO:0000256" key="10">
    <source>
        <dbReference type="ARBA" id="ARBA00023027"/>
    </source>
</evidence>
<dbReference type="Pfam" id="PF02801">
    <property type="entry name" value="Ketoacyl-synt_C"/>
    <property type="match status" value="1"/>
</dbReference>
<evidence type="ECO:0000256" key="11">
    <source>
        <dbReference type="ARBA" id="ARBA00023098"/>
    </source>
</evidence>
<evidence type="ECO:0000256" key="7">
    <source>
        <dbReference type="ARBA" id="ARBA00022832"/>
    </source>
</evidence>
<dbReference type="PANTHER" id="PTHR43775">
    <property type="entry name" value="FATTY ACID SYNTHASE"/>
    <property type="match status" value="1"/>
</dbReference>
<evidence type="ECO:0000256" key="14">
    <source>
        <dbReference type="ARBA" id="ARBA00044883"/>
    </source>
</evidence>
<keyword evidence="8" id="KW-0521">NADP</keyword>
<keyword evidence="9" id="KW-0560">Oxidoreductase</keyword>
<comment type="catalytic activity">
    <reaction evidence="14">
        <text>acetyl-CoA + n malonyl-CoA + 2n NADPH + 2n H(+) = a long-chain fatty acid + (n+1) CoA + n CO2 + 2n NADP(+).</text>
        <dbReference type="EC" id="2.3.1.85"/>
    </reaction>
</comment>
<keyword evidence="6" id="KW-0378">Hydrolase</keyword>
<feature type="domain" description="Ketosynthase family 3 (KS3)" evidence="16">
    <location>
        <begin position="2"/>
        <end position="303"/>
    </location>
</feature>
<keyword evidence="13" id="KW-0511">Multifunctional enzyme</keyword>
<dbReference type="Pfam" id="PF00109">
    <property type="entry name" value="ketoacyl-synt"/>
    <property type="match status" value="1"/>
</dbReference>
<dbReference type="GO" id="GO:0016491">
    <property type="term" value="F:oxidoreductase activity"/>
    <property type="evidence" value="ECO:0007669"/>
    <property type="project" value="UniProtKB-KW"/>
</dbReference>
<dbReference type="GO" id="GO:0004315">
    <property type="term" value="F:3-oxoacyl-[acyl-carrier-protein] synthase activity"/>
    <property type="evidence" value="ECO:0007669"/>
    <property type="project" value="InterPro"/>
</dbReference>
<keyword evidence="10" id="KW-0520">NAD</keyword>
<evidence type="ECO:0000256" key="13">
    <source>
        <dbReference type="ARBA" id="ARBA00023268"/>
    </source>
</evidence>
<evidence type="ECO:0000256" key="3">
    <source>
        <dbReference type="ARBA" id="ARBA00022450"/>
    </source>
</evidence>
<dbReference type="CDD" id="cd00833">
    <property type="entry name" value="PKS"/>
    <property type="match status" value="1"/>
</dbReference>
<sequence length="303" mass="33126">MACPVVISGISGRFPESSDCEEFKKNLYNGVDMISNDSRRWPPGLYGAPSRTGKIKDIASFDAEFFGIHTKLANVMDPQLRMLLELTHESIMDAGYNPEELRGTRTGVYIGLMTTEANDLAESSPETLTGYETTRTMLANRLSYAFNFSGPCCTIDTACSSTLFGLHLAVQAIERGECEHAIIGGVNLTLKPATSLMYHKYSMLSPTGTISPFDAAANGYVRSEAAVVIFITRDSSSRRIYSHILGTATNTDGHKKQGQTYPSSLRQAELMREVYKKSGVDPALVGYVEAHGTGTSVRQNFCR</sequence>
<evidence type="ECO:0000256" key="15">
    <source>
        <dbReference type="RuleBase" id="RU003694"/>
    </source>
</evidence>
<dbReference type="Gene3D" id="3.40.47.10">
    <property type="match status" value="1"/>
</dbReference>
<evidence type="ECO:0000259" key="16">
    <source>
        <dbReference type="PROSITE" id="PS52004"/>
    </source>
</evidence>
<dbReference type="GO" id="GO:0016787">
    <property type="term" value="F:hydrolase activity"/>
    <property type="evidence" value="ECO:0007669"/>
    <property type="project" value="UniProtKB-KW"/>
</dbReference>
<dbReference type="InterPro" id="IPR020841">
    <property type="entry name" value="PKS_Beta-ketoAc_synthase_dom"/>
</dbReference>
<dbReference type="SUPFAM" id="SSF53901">
    <property type="entry name" value="Thiolase-like"/>
    <property type="match status" value="2"/>
</dbReference>
<keyword evidence="4" id="KW-0444">Lipid biosynthesis</keyword>
<organism evidence="17">
    <name type="scientific">Cacopsylla melanoneura</name>
    <dbReference type="NCBI Taxonomy" id="428564"/>
    <lineage>
        <taxon>Eukaryota</taxon>
        <taxon>Metazoa</taxon>
        <taxon>Ecdysozoa</taxon>
        <taxon>Arthropoda</taxon>
        <taxon>Hexapoda</taxon>
        <taxon>Insecta</taxon>
        <taxon>Pterygota</taxon>
        <taxon>Neoptera</taxon>
        <taxon>Paraneoptera</taxon>
        <taxon>Hemiptera</taxon>
        <taxon>Sternorrhyncha</taxon>
        <taxon>Psylloidea</taxon>
        <taxon>Psyllidae</taxon>
        <taxon>Psyllinae</taxon>
        <taxon>Cacopsylla</taxon>
    </lineage>
</organism>
<keyword evidence="7" id="KW-0276">Fatty acid metabolism</keyword>
<dbReference type="PROSITE" id="PS52004">
    <property type="entry name" value="KS3_2"/>
    <property type="match status" value="1"/>
</dbReference>
<name>A0A8D8QYG3_9HEMI</name>
<dbReference type="PROSITE" id="PS00606">
    <property type="entry name" value="KS3_1"/>
    <property type="match status" value="1"/>
</dbReference>
<evidence type="ECO:0000256" key="1">
    <source>
        <dbReference type="ARBA" id="ARBA00012873"/>
    </source>
</evidence>
<reference evidence="17" key="1">
    <citation type="submission" date="2021-05" db="EMBL/GenBank/DDBJ databases">
        <authorList>
            <person name="Alioto T."/>
            <person name="Alioto T."/>
            <person name="Gomez Garrido J."/>
        </authorList>
    </citation>
    <scope>NUCLEOTIDE SEQUENCE</scope>
</reference>
<protein>
    <recommendedName>
        <fullName evidence="2">Fatty acid synthase</fullName>
        <ecNumber evidence="1">2.3.1.85</ecNumber>
    </recommendedName>
</protein>
<evidence type="ECO:0000256" key="12">
    <source>
        <dbReference type="ARBA" id="ARBA00023160"/>
    </source>
</evidence>
<evidence type="ECO:0000256" key="9">
    <source>
        <dbReference type="ARBA" id="ARBA00023002"/>
    </source>
</evidence>
<proteinExistence type="inferred from homology"/>
<dbReference type="EC" id="2.3.1.85" evidence="1"/>
<keyword evidence="12" id="KW-0275">Fatty acid biosynthesis</keyword>
<dbReference type="InterPro" id="IPR018201">
    <property type="entry name" value="Ketoacyl_synth_AS"/>
</dbReference>
<dbReference type="SMART" id="SM00825">
    <property type="entry name" value="PKS_KS"/>
    <property type="match status" value="1"/>
</dbReference>
<keyword evidence="3" id="KW-0596">Phosphopantetheine</keyword>
<keyword evidence="11" id="KW-0443">Lipid metabolism</keyword>
<dbReference type="PANTHER" id="PTHR43775:SF7">
    <property type="entry name" value="FATTY ACID SYNTHASE"/>
    <property type="match status" value="1"/>
</dbReference>
<comment type="similarity">
    <text evidence="15">Belongs to the thiolase-like superfamily. Beta-ketoacyl-ACP synthases family.</text>
</comment>